<dbReference type="AlphaFoldDB" id="A0A7I9WCS8"/>
<dbReference type="RefSeq" id="WP_163701625.1">
    <property type="nucleotide sequence ID" value="NZ_BLKS01000004.1"/>
</dbReference>
<sequence>MIDAITLRLHSPRPVTAMGMARLRRLFADGAGPMYAGGRGDLDGRLDAVLDVL</sequence>
<dbReference type="EMBL" id="BLKS01000004">
    <property type="protein sequence ID" value="GFG55541.1"/>
    <property type="molecule type" value="Genomic_DNA"/>
</dbReference>
<evidence type="ECO:0000313" key="2">
    <source>
        <dbReference type="Proteomes" id="UP000465302"/>
    </source>
</evidence>
<gene>
    <name evidence="1" type="ORF">MAGR_69820</name>
</gene>
<proteinExistence type="predicted"/>
<accession>A0A7I9WCS8</accession>
<name>A0A7I9WCS8_MYCAG</name>
<protein>
    <submittedName>
        <fullName evidence="1">Uncharacterized protein</fullName>
    </submittedName>
</protein>
<dbReference type="Proteomes" id="UP000465302">
    <property type="component" value="Unassembled WGS sequence"/>
</dbReference>
<reference evidence="1 2" key="1">
    <citation type="journal article" date="2019" name="Emerg. Microbes Infect.">
        <title>Comprehensive subspecies identification of 175 nontuberculous mycobacteria species based on 7547 genomic profiles.</title>
        <authorList>
            <person name="Matsumoto Y."/>
            <person name="Kinjo T."/>
            <person name="Motooka D."/>
            <person name="Nabeya D."/>
            <person name="Jung N."/>
            <person name="Uechi K."/>
            <person name="Horii T."/>
            <person name="Iida T."/>
            <person name="Fujita J."/>
            <person name="Nakamura S."/>
        </authorList>
    </citation>
    <scope>NUCLEOTIDE SEQUENCE [LARGE SCALE GENOMIC DNA]</scope>
    <source>
        <strain evidence="1 2">JCM 6377</strain>
    </source>
</reference>
<evidence type="ECO:0000313" key="1">
    <source>
        <dbReference type="EMBL" id="GFG55541.1"/>
    </source>
</evidence>
<comment type="caution">
    <text evidence="1">The sequence shown here is derived from an EMBL/GenBank/DDBJ whole genome shotgun (WGS) entry which is preliminary data.</text>
</comment>
<organism evidence="1 2">
    <name type="scientific">Mycolicibacterium agri</name>
    <name type="common">Mycobacterium agri</name>
    <dbReference type="NCBI Taxonomy" id="36811"/>
    <lineage>
        <taxon>Bacteria</taxon>
        <taxon>Bacillati</taxon>
        <taxon>Actinomycetota</taxon>
        <taxon>Actinomycetes</taxon>
        <taxon>Mycobacteriales</taxon>
        <taxon>Mycobacteriaceae</taxon>
        <taxon>Mycolicibacterium</taxon>
    </lineage>
</organism>